<dbReference type="GO" id="GO:0061631">
    <property type="term" value="F:ubiquitin conjugating enzyme activity"/>
    <property type="evidence" value="ECO:0007669"/>
    <property type="project" value="UniProtKB-EC"/>
</dbReference>
<feature type="compositionally biased region" description="Polar residues" evidence="8">
    <location>
        <begin position="247"/>
        <end position="260"/>
    </location>
</feature>
<evidence type="ECO:0000256" key="6">
    <source>
        <dbReference type="PROSITE-ProRule" id="PRU10133"/>
    </source>
</evidence>
<dbReference type="Proteomes" id="UP001055712">
    <property type="component" value="Unassembled WGS sequence"/>
</dbReference>
<dbReference type="OrthoDB" id="10069349at2759"/>
<dbReference type="SMART" id="SM00212">
    <property type="entry name" value="UBCc"/>
    <property type="match status" value="1"/>
</dbReference>
<comment type="similarity">
    <text evidence="7">Belongs to the ubiquitin-conjugating enzyme family.</text>
</comment>
<dbReference type="SUPFAM" id="SSF54495">
    <property type="entry name" value="UBC-like"/>
    <property type="match status" value="1"/>
</dbReference>
<proteinExistence type="inferred from homology"/>
<comment type="caution">
    <text evidence="10">The sequence shown here is derived from an EMBL/GenBank/DDBJ whole genome shotgun (WGS) entry which is preliminary data.</text>
</comment>
<reference evidence="10" key="1">
    <citation type="journal article" date="2019" name="Plant J.">
        <title>Chlorella vulgaris genome assembly and annotation reveals the molecular basis for metabolic acclimation to high light conditions.</title>
        <authorList>
            <person name="Cecchin M."/>
            <person name="Marcolungo L."/>
            <person name="Rossato M."/>
            <person name="Girolomoni L."/>
            <person name="Cosentino E."/>
            <person name="Cuine S."/>
            <person name="Li-Beisson Y."/>
            <person name="Delledonne M."/>
            <person name="Ballottari M."/>
        </authorList>
    </citation>
    <scope>NUCLEOTIDE SEQUENCE</scope>
    <source>
        <strain evidence="10">211/11P</strain>
    </source>
</reference>
<evidence type="ECO:0000256" key="1">
    <source>
        <dbReference type="ARBA" id="ARBA00012486"/>
    </source>
</evidence>
<accession>A0A9D4YV05</accession>
<feature type="active site" description="Glycyl thioester intermediate" evidence="6">
    <location>
        <position position="88"/>
    </location>
</feature>
<dbReference type="PANTHER" id="PTHR24067">
    <property type="entry name" value="UBIQUITIN-CONJUGATING ENZYME E2"/>
    <property type="match status" value="1"/>
</dbReference>
<gene>
    <name evidence="10" type="ORF">D9Q98_007156</name>
</gene>
<dbReference type="Gene3D" id="3.10.110.10">
    <property type="entry name" value="Ubiquitin Conjugating Enzyme"/>
    <property type="match status" value="1"/>
</dbReference>
<keyword evidence="5 7" id="KW-0067">ATP-binding</keyword>
<keyword evidence="3 7" id="KW-0547">Nucleotide-binding</keyword>
<feature type="compositionally biased region" description="Low complexity" evidence="8">
    <location>
        <begin position="191"/>
        <end position="205"/>
    </location>
</feature>
<evidence type="ECO:0000313" key="11">
    <source>
        <dbReference type="Proteomes" id="UP001055712"/>
    </source>
</evidence>
<dbReference type="Pfam" id="PF00179">
    <property type="entry name" value="UQ_con"/>
    <property type="match status" value="1"/>
</dbReference>
<evidence type="ECO:0000256" key="4">
    <source>
        <dbReference type="ARBA" id="ARBA00022786"/>
    </source>
</evidence>
<evidence type="ECO:0000256" key="8">
    <source>
        <dbReference type="SAM" id="MobiDB-lite"/>
    </source>
</evidence>
<dbReference type="InterPro" id="IPR023313">
    <property type="entry name" value="UBQ-conjugating_AS"/>
</dbReference>
<dbReference type="CDD" id="cd23805">
    <property type="entry name" value="UBCc_UBE2T"/>
    <property type="match status" value="1"/>
</dbReference>
<dbReference type="PROSITE" id="PS00183">
    <property type="entry name" value="UBC_1"/>
    <property type="match status" value="1"/>
</dbReference>
<dbReference type="EMBL" id="SIDB01000010">
    <property type="protein sequence ID" value="KAI3427221.1"/>
    <property type="molecule type" value="Genomic_DNA"/>
</dbReference>
<dbReference type="PROSITE" id="PS50127">
    <property type="entry name" value="UBC_2"/>
    <property type="match status" value="1"/>
</dbReference>
<dbReference type="InterPro" id="IPR050113">
    <property type="entry name" value="Ub_conjugating_enzyme"/>
</dbReference>
<evidence type="ECO:0000259" key="9">
    <source>
        <dbReference type="PROSITE" id="PS50127"/>
    </source>
</evidence>
<reference evidence="10" key="2">
    <citation type="submission" date="2020-11" db="EMBL/GenBank/DDBJ databases">
        <authorList>
            <person name="Cecchin M."/>
            <person name="Marcolungo L."/>
            <person name="Rossato M."/>
            <person name="Girolomoni L."/>
            <person name="Cosentino E."/>
            <person name="Cuine S."/>
            <person name="Li-Beisson Y."/>
            <person name="Delledonne M."/>
            <person name="Ballottari M."/>
        </authorList>
    </citation>
    <scope>NUCLEOTIDE SEQUENCE</scope>
    <source>
        <strain evidence="10">211/11P</strain>
        <tissue evidence="10">Whole cell</tissue>
    </source>
</reference>
<dbReference type="InterPro" id="IPR000608">
    <property type="entry name" value="UBC"/>
</dbReference>
<dbReference type="AlphaFoldDB" id="A0A9D4YV05"/>
<dbReference type="GO" id="GO:0005524">
    <property type="term" value="F:ATP binding"/>
    <property type="evidence" value="ECO:0007669"/>
    <property type="project" value="UniProtKB-UniRule"/>
</dbReference>
<evidence type="ECO:0000256" key="7">
    <source>
        <dbReference type="RuleBase" id="RU362109"/>
    </source>
</evidence>
<keyword evidence="11" id="KW-1185">Reference proteome</keyword>
<feature type="region of interest" description="Disordered" evidence="8">
    <location>
        <begin position="188"/>
        <end position="292"/>
    </location>
</feature>
<evidence type="ECO:0000256" key="2">
    <source>
        <dbReference type="ARBA" id="ARBA00022679"/>
    </source>
</evidence>
<sequence length="292" mass="30685">MAGPLVSRMTKEIRMLQNDPPPGVWAAAKGDKLTELEAQLQGPKDTVYEGGLFSLSVDIPARYPFEPPKVKFVTPVYHPNIDPEGRICLDILNMPPKGAWKPSLNLPTILASIGLLLAQPNPDDGLVTDITAEFRHQRQVFDAKARQWTQRHATQAARSEDADAAAAAAAAGAAGAVGCTGGVHRSMSARAATGQQQQQAKQQQQEQHDPQRQAQGLLKTTTAAAAAAGDTAGAAANATGSREKENSQPGLSQGSAASTAKRQEAGVAAEQAETLPAVAEPAPKRSRLALKK</sequence>
<organism evidence="10 11">
    <name type="scientific">Chlorella vulgaris</name>
    <name type="common">Green alga</name>
    <dbReference type="NCBI Taxonomy" id="3077"/>
    <lineage>
        <taxon>Eukaryota</taxon>
        <taxon>Viridiplantae</taxon>
        <taxon>Chlorophyta</taxon>
        <taxon>core chlorophytes</taxon>
        <taxon>Trebouxiophyceae</taxon>
        <taxon>Chlorellales</taxon>
        <taxon>Chlorellaceae</taxon>
        <taxon>Chlorella clade</taxon>
        <taxon>Chlorella</taxon>
    </lineage>
</organism>
<dbReference type="InterPro" id="IPR016135">
    <property type="entry name" value="UBQ-conjugating_enzyme/RWD"/>
</dbReference>
<keyword evidence="2" id="KW-0808">Transferase</keyword>
<protein>
    <recommendedName>
        <fullName evidence="1">E2 ubiquitin-conjugating enzyme</fullName>
        <ecNumber evidence="1">2.3.2.23</ecNumber>
    </recommendedName>
</protein>
<feature type="domain" description="UBC core" evidence="9">
    <location>
        <begin position="4"/>
        <end position="154"/>
    </location>
</feature>
<name>A0A9D4YV05_CHLVU</name>
<dbReference type="EC" id="2.3.2.23" evidence="1"/>
<evidence type="ECO:0000256" key="5">
    <source>
        <dbReference type="ARBA" id="ARBA00022840"/>
    </source>
</evidence>
<keyword evidence="4 7" id="KW-0833">Ubl conjugation pathway</keyword>
<evidence type="ECO:0000256" key="3">
    <source>
        <dbReference type="ARBA" id="ARBA00022741"/>
    </source>
</evidence>
<feature type="compositionally biased region" description="Low complexity" evidence="8">
    <location>
        <begin position="212"/>
        <end position="240"/>
    </location>
</feature>
<evidence type="ECO:0000313" key="10">
    <source>
        <dbReference type="EMBL" id="KAI3427221.1"/>
    </source>
</evidence>
<dbReference type="FunFam" id="3.10.110.10:FF:000041">
    <property type="entry name" value="Ubiquitin-conjugating enzyme E2 T"/>
    <property type="match status" value="1"/>
</dbReference>